<dbReference type="Proteomes" id="UP000092666">
    <property type="component" value="Unassembled WGS sequence"/>
</dbReference>
<feature type="compositionally biased region" description="Basic and acidic residues" evidence="1">
    <location>
        <begin position="124"/>
        <end position="138"/>
    </location>
</feature>
<evidence type="ECO:0000313" key="4">
    <source>
        <dbReference type="Proteomes" id="UP000092666"/>
    </source>
</evidence>
<dbReference type="PANTHER" id="PTHR12722">
    <property type="entry name" value="XAP-5 PROTEIN-RELATED"/>
    <property type="match status" value="1"/>
</dbReference>
<name>A0A1B9GL65_9TREE</name>
<dbReference type="AlphaFoldDB" id="A0A1B9GL65"/>
<organism evidence="3 4">
    <name type="scientific">Kwoniella heveanensis BCC8398</name>
    <dbReference type="NCBI Taxonomy" id="1296120"/>
    <lineage>
        <taxon>Eukaryota</taxon>
        <taxon>Fungi</taxon>
        <taxon>Dikarya</taxon>
        <taxon>Basidiomycota</taxon>
        <taxon>Agaricomycotina</taxon>
        <taxon>Tremellomycetes</taxon>
        <taxon>Tremellales</taxon>
        <taxon>Cryptococcaceae</taxon>
        <taxon>Kwoniella</taxon>
    </lineage>
</organism>
<dbReference type="Pfam" id="PF04921">
    <property type="entry name" value="XAP5"/>
    <property type="match status" value="1"/>
</dbReference>
<evidence type="ECO:0000259" key="2">
    <source>
        <dbReference type="Pfam" id="PF04921"/>
    </source>
</evidence>
<proteinExistence type="predicted"/>
<evidence type="ECO:0000256" key="1">
    <source>
        <dbReference type="SAM" id="MobiDB-lite"/>
    </source>
</evidence>
<dbReference type="InterPro" id="IPR048337">
    <property type="entry name" value="FAM50A/XAP5_C"/>
</dbReference>
<dbReference type="GO" id="GO:0005634">
    <property type="term" value="C:nucleus"/>
    <property type="evidence" value="ECO:0007669"/>
    <property type="project" value="InterPro"/>
</dbReference>
<accession>A0A1B9GL65</accession>
<dbReference type="OrthoDB" id="1562195at2759"/>
<feature type="compositionally biased region" description="Basic and acidic residues" evidence="1">
    <location>
        <begin position="155"/>
        <end position="164"/>
    </location>
</feature>
<feature type="compositionally biased region" description="Acidic residues" evidence="1">
    <location>
        <begin position="114"/>
        <end position="123"/>
    </location>
</feature>
<feature type="compositionally biased region" description="Basic and acidic residues" evidence="1">
    <location>
        <begin position="1"/>
        <end position="43"/>
    </location>
</feature>
<dbReference type="STRING" id="1296120.A0A1B9GL65"/>
<feature type="domain" description="FAM50A/XAP5 C-terminal" evidence="2">
    <location>
        <begin position="183"/>
        <end position="318"/>
    </location>
</feature>
<feature type="region of interest" description="Disordered" evidence="1">
    <location>
        <begin position="1"/>
        <end position="44"/>
    </location>
</feature>
<reference evidence="4" key="2">
    <citation type="submission" date="2013-12" db="EMBL/GenBank/DDBJ databases">
        <title>Evolution of pathogenesis and genome organization in the Tremellales.</title>
        <authorList>
            <person name="Cuomo C."/>
            <person name="Litvintseva A."/>
            <person name="Heitman J."/>
            <person name="Chen Y."/>
            <person name="Sun S."/>
            <person name="Springer D."/>
            <person name="Dromer F."/>
            <person name="Young S."/>
            <person name="Zeng Q."/>
            <person name="Chapman S."/>
            <person name="Gujja S."/>
            <person name="Saif S."/>
            <person name="Birren B."/>
        </authorList>
    </citation>
    <scope>NUCLEOTIDE SEQUENCE [LARGE SCALE GENOMIC DNA]</scope>
    <source>
        <strain evidence="4">BCC8398</strain>
    </source>
</reference>
<dbReference type="GO" id="GO:0006325">
    <property type="term" value="P:chromatin organization"/>
    <property type="evidence" value="ECO:0007669"/>
    <property type="project" value="TreeGrafter"/>
</dbReference>
<evidence type="ECO:0000313" key="3">
    <source>
        <dbReference type="EMBL" id="OCF31728.1"/>
    </source>
</evidence>
<gene>
    <name evidence="3" type="ORF">I316_06535</name>
</gene>
<dbReference type="InterPro" id="IPR007005">
    <property type="entry name" value="XAP5"/>
</dbReference>
<reference evidence="3 4" key="1">
    <citation type="submission" date="2013-07" db="EMBL/GenBank/DDBJ databases">
        <title>The Genome Sequence of Cryptococcus heveanensis BCC8398.</title>
        <authorList>
            <consortium name="The Broad Institute Genome Sequencing Platform"/>
            <person name="Cuomo C."/>
            <person name="Litvintseva A."/>
            <person name="Chen Y."/>
            <person name="Heitman J."/>
            <person name="Sun S."/>
            <person name="Springer D."/>
            <person name="Dromer F."/>
            <person name="Young S.K."/>
            <person name="Zeng Q."/>
            <person name="Gargeya S."/>
            <person name="Fitzgerald M."/>
            <person name="Abouelleil A."/>
            <person name="Alvarado L."/>
            <person name="Berlin A.M."/>
            <person name="Chapman S.B."/>
            <person name="Dewar J."/>
            <person name="Goldberg J."/>
            <person name="Griggs A."/>
            <person name="Gujja S."/>
            <person name="Hansen M."/>
            <person name="Howarth C."/>
            <person name="Imamovic A."/>
            <person name="Larimer J."/>
            <person name="McCowan C."/>
            <person name="Murphy C."/>
            <person name="Pearson M."/>
            <person name="Priest M."/>
            <person name="Roberts A."/>
            <person name="Saif S."/>
            <person name="Shea T."/>
            <person name="Sykes S."/>
            <person name="Wortman J."/>
            <person name="Nusbaum C."/>
            <person name="Birren B."/>
        </authorList>
    </citation>
    <scope>NUCLEOTIDE SEQUENCE [LARGE SCALE GENOMIC DNA]</scope>
    <source>
        <strain evidence="3 4">BCC8398</strain>
    </source>
</reference>
<dbReference type="PANTHER" id="PTHR12722:SF0">
    <property type="entry name" value="PROTEIN FAM50A"/>
    <property type="match status" value="1"/>
</dbReference>
<feature type="compositionally biased region" description="Basic residues" evidence="1">
    <location>
        <begin position="98"/>
        <end position="109"/>
    </location>
</feature>
<protein>
    <submittedName>
        <fullName evidence="3">Protein FAM50</fullName>
    </submittedName>
</protein>
<keyword evidence="4" id="KW-1185">Reference proteome</keyword>
<dbReference type="EMBL" id="KV700131">
    <property type="protein sequence ID" value="OCF31728.1"/>
    <property type="molecule type" value="Genomic_DNA"/>
</dbReference>
<sequence>MSGPPEESRRNLVLQKQREREAAEHQRQKDALLKEGQKDHTVDRFIGVTENLDERLIKTTVGLVTLSDFQKTKDDLLEQQRQLAAQVAADKALPGATKPKKKKEKKAKSKLSFADEEEADEAETGGKRSRSDEGESNKKTKFSKNPTVDTSFLPDRNREERERIEREQLRKEWLAQQERTKAETIEITYSFWDGSGHRKSVECKKGDDIAAFLNKCRQQFPELRGTSVENLMYIKEDLIIPHHYTFYDFIINKARGKSGPLFNFDVHDDVRMIADATVEKDESHAGKVVERSWYNRYKHIFPASRWEVYDPDKDYGAYRIA</sequence>
<feature type="region of interest" description="Disordered" evidence="1">
    <location>
        <begin position="88"/>
        <end position="164"/>
    </location>
</feature>